<dbReference type="AlphaFoldDB" id="A0A9D3VW43"/>
<organism evidence="1 2">
    <name type="scientific">Gossypium stocksii</name>
    <dbReference type="NCBI Taxonomy" id="47602"/>
    <lineage>
        <taxon>Eukaryota</taxon>
        <taxon>Viridiplantae</taxon>
        <taxon>Streptophyta</taxon>
        <taxon>Embryophyta</taxon>
        <taxon>Tracheophyta</taxon>
        <taxon>Spermatophyta</taxon>
        <taxon>Magnoliopsida</taxon>
        <taxon>eudicotyledons</taxon>
        <taxon>Gunneridae</taxon>
        <taxon>Pentapetalae</taxon>
        <taxon>rosids</taxon>
        <taxon>malvids</taxon>
        <taxon>Malvales</taxon>
        <taxon>Malvaceae</taxon>
        <taxon>Malvoideae</taxon>
        <taxon>Gossypium</taxon>
    </lineage>
</organism>
<accession>A0A9D3VW43</accession>
<evidence type="ECO:0000313" key="1">
    <source>
        <dbReference type="EMBL" id="KAH1098198.1"/>
    </source>
</evidence>
<sequence>MKIEAMLEKHYSSGSSILDSYVKFVDVDEGGLSSTIIPVNAEMEYKVESPTTQLCSGSQYIRRSDVVLITFISERITNPGHTIGVDNKEGSESNNDQIWEFELNGSKITLYLEPKSVFTEPKDGSSKREGLENFGGTHPNFKPFAPLTHMYNIDLDAEGGLDFLELPHRRLGHASSCLVVDDLQIGMEFSSKDAL</sequence>
<comment type="caution">
    <text evidence="1">The sequence shown here is derived from an EMBL/GenBank/DDBJ whole genome shotgun (WGS) entry which is preliminary data.</text>
</comment>
<gene>
    <name evidence="1" type="ORF">J1N35_015119</name>
</gene>
<proteinExistence type="predicted"/>
<dbReference type="EMBL" id="JAIQCV010000005">
    <property type="protein sequence ID" value="KAH1098198.1"/>
    <property type="molecule type" value="Genomic_DNA"/>
</dbReference>
<name>A0A9D3VW43_9ROSI</name>
<protein>
    <submittedName>
        <fullName evidence="1">Uncharacterized protein</fullName>
    </submittedName>
</protein>
<keyword evidence="2" id="KW-1185">Reference proteome</keyword>
<evidence type="ECO:0000313" key="2">
    <source>
        <dbReference type="Proteomes" id="UP000828251"/>
    </source>
</evidence>
<reference evidence="1 2" key="1">
    <citation type="journal article" date="2021" name="Plant Biotechnol. J.">
        <title>Multi-omics assisted identification of the key and species-specific regulatory components of drought-tolerant mechanisms in Gossypium stocksii.</title>
        <authorList>
            <person name="Yu D."/>
            <person name="Ke L."/>
            <person name="Zhang D."/>
            <person name="Wu Y."/>
            <person name="Sun Y."/>
            <person name="Mei J."/>
            <person name="Sun J."/>
            <person name="Sun Y."/>
        </authorList>
    </citation>
    <scope>NUCLEOTIDE SEQUENCE [LARGE SCALE GENOMIC DNA]</scope>
    <source>
        <strain evidence="2">cv. E1</strain>
        <tissue evidence="1">Leaf</tissue>
    </source>
</reference>
<dbReference type="Proteomes" id="UP000828251">
    <property type="component" value="Unassembled WGS sequence"/>
</dbReference>